<accession>A0AC34QVJ5</accession>
<dbReference type="WBParaSite" id="JU765_v2.g19678.t1">
    <property type="protein sequence ID" value="JU765_v2.g19678.t1"/>
    <property type="gene ID" value="JU765_v2.g19678"/>
</dbReference>
<protein>
    <submittedName>
        <fullName evidence="2">Uncharacterized protein</fullName>
    </submittedName>
</protein>
<organism evidence="1 2">
    <name type="scientific">Panagrolaimus sp. JU765</name>
    <dbReference type="NCBI Taxonomy" id="591449"/>
    <lineage>
        <taxon>Eukaryota</taxon>
        <taxon>Metazoa</taxon>
        <taxon>Ecdysozoa</taxon>
        <taxon>Nematoda</taxon>
        <taxon>Chromadorea</taxon>
        <taxon>Rhabditida</taxon>
        <taxon>Tylenchina</taxon>
        <taxon>Panagrolaimomorpha</taxon>
        <taxon>Panagrolaimoidea</taxon>
        <taxon>Panagrolaimidae</taxon>
        <taxon>Panagrolaimus</taxon>
    </lineage>
</organism>
<dbReference type="Proteomes" id="UP000887576">
    <property type="component" value="Unplaced"/>
</dbReference>
<evidence type="ECO:0000313" key="2">
    <source>
        <dbReference type="WBParaSite" id="JU765_v2.g19678.t1"/>
    </source>
</evidence>
<proteinExistence type="predicted"/>
<name>A0AC34QVJ5_9BILA</name>
<evidence type="ECO:0000313" key="1">
    <source>
        <dbReference type="Proteomes" id="UP000887576"/>
    </source>
</evidence>
<reference evidence="2" key="1">
    <citation type="submission" date="2022-11" db="UniProtKB">
        <authorList>
            <consortium name="WormBaseParasite"/>
        </authorList>
    </citation>
    <scope>IDENTIFICATION</scope>
</reference>
<sequence length="110" mass="12656">MLLLVCFFTFLDACFGCRHFLASSNVSFTALEGVLLFLMLSVVTALGLFLPRVLILFAEIRAQIVERRHRFLELRKMQKGRGKPHIPIHFLRSHYEDASAASSRIRFICE</sequence>